<keyword evidence="1" id="KW-0472">Membrane</keyword>
<proteinExistence type="predicted"/>
<dbReference type="KEGG" id="sphu:SPPYR_3160"/>
<dbReference type="EMBL" id="LT598653">
    <property type="protein sequence ID" value="SBV34280.1"/>
    <property type="molecule type" value="Genomic_DNA"/>
</dbReference>
<evidence type="ECO:0000256" key="1">
    <source>
        <dbReference type="SAM" id="Phobius"/>
    </source>
</evidence>
<gene>
    <name evidence="2" type="ORF">SPPYR_3160</name>
</gene>
<reference evidence="2" key="1">
    <citation type="submission" date="2016-03" db="EMBL/GenBank/DDBJ databases">
        <authorList>
            <person name="Ploux O."/>
        </authorList>
    </citation>
    <scope>NUCLEOTIDE SEQUENCE</scope>
    <source>
        <strain evidence="2">UC10</strain>
    </source>
</reference>
<organism evidence="2">
    <name type="scientific">uncultured Sphingopyxis sp</name>
    <dbReference type="NCBI Taxonomy" id="310581"/>
    <lineage>
        <taxon>Bacteria</taxon>
        <taxon>Pseudomonadati</taxon>
        <taxon>Pseudomonadota</taxon>
        <taxon>Alphaproteobacteria</taxon>
        <taxon>Sphingomonadales</taxon>
        <taxon>Sphingomonadaceae</taxon>
        <taxon>Sphingopyxis</taxon>
        <taxon>environmental samples</taxon>
    </lineage>
</organism>
<dbReference type="AlphaFoldDB" id="A0A1Y5PWE3"/>
<evidence type="ECO:0000313" key="2">
    <source>
        <dbReference type="EMBL" id="SBV34280.1"/>
    </source>
</evidence>
<name>A0A1Y5PWE3_9SPHN</name>
<accession>A0A1Y5PWE3</accession>
<keyword evidence="1" id="KW-1133">Transmembrane helix</keyword>
<feature type="transmembrane region" description="Helical" evidence="1">
    <location>
        <begin position="16"/>
        <end position="35"/>
    </location>
</feature>
<protein>
    <submittedName>
        <fullName evidence="2">Uncharacterized protein</fullName>
    </submittedName>
</protein>
<keyword evidence="1" id="KW-0812">Transmembrane</keyword>
<sequence length="61" mass="6794">MQADDKSQDMKRYRPLFLIVLIAALLFVGVAIAVLRADRCSDEGGVVIAFTTRNQHCADRN</sequence>